<proteinExistence type="predicted"/>
<evidence type="ECO:0000256" key="1">
    <source>
        <dbReference type="SAM" id="MobiDB-lite"/>
    </source>
</evidence>
<organism evidence="2 3">
    <name type="scientific">Gossypium lobatum</name>
    <dbReference type="NCBI Taxonomy" id="34289"/>
    <lineage>
        <taxon>Eukaryota</taxon>
        <taxon>Viridiplantae</taxon>
        <taxon>Streptophyta</taxon>
        <taxon>Embryophyta</taxon>
        <taxon>Tracheophyta</taxon>
        <taxon>Spermatophyta</taxon>
        <taxon>Magnoliopsida</taxon>
        <taxon>eudicotyledons</taxon>
        <taxon>Gunneridae</taxon>
        <taxon>Pentapetalae</taxon>
        <taxon>rosids</taxon>
        <taxon>malvids</taxon>
        <taxon>Malvales</taxon>
        <taxon>Malvaceae</taxon>
        <taxon>Malvoideae</taxon>
        <taxon>Gossypium</taxon>
    </lineage>
</organism>
<gene>
    <name evidence="2" type="ORF">Golob_020470</name>
</gene>
<accession>A0A7J8LAN8</accession>
<evidence type="ECO:0000313" key="3">
    <source>
        <dbReference type="Proteomes" id="UP000593572"/>
    </source>
</evidence>
<evidence type="ECO:0000313" key="2">
    <source>
        <dbReference type="EMBL" id="MBA0549439.1"/>
    </source>
</evidence>
<name>A0A7J8LAN8_9ROSI</name>
<dbReference type="AlphaFoldDB" id="A0A7J8LAN8"/>
<feature type="region of interest" description="Disordered" evidence="1">
    <location>
        <begin position="191"/>
        <end position="252"/>
    </location>
</feature>
<keyword evidence="3" id="KW-1185">Reference proteome</keyword>
<dbReference type="Proteomes" id="UP000593572">
    <property type="component" value="Unassembled WGS sequence"/>
</dbReference>
<protein>
    <recommendedName>
        <fullName evidence="4">DUF4283 domain-containing protein</fullName>
    </recommendedName>
</protein>
<feature type="compositionally biased region" description="Basic and acidic residues" evidence="1">
    <location>
        <begin position="191"/>
        <end position="201"/>
    </location>
</feature>
<comment type="caution">
    <text evidence="2">The sequence shown here is derived from an EMBL/GenBank/DDBJ whole genome shotgun (WGS) entry which is preliminary data.</text>
</comment>
<dbReference type="EMBL" id="JABEZX010000001">
    <property type="protein sequence ID" value="MBA0549439.1"/>
    <property type="molecule type" value="Genomic_DNA"/>
</dbReference>
<sequence>MERDKVMNGIRCFIFGGRLTLNSEEGNKEIMNGTCLALVDLWLTEEGDNREMEVWEFEQDEAAGEPFSDLCLQGEDPLEVDLLYTEFWVQIHNLPLGMFTEAIAKQFGDFIGDFMDYDVKTIVAGLRNYMQIRVKTDIRESLKRRKETYSGKKEWQQGRSFPLNEISHSNLLHGGQRWKILIEEDSKMEPMEIGPSKEDRPIIVGDGKKRPRPNNAPYASLNEELMWRTGLGEDDDQTNQMAKPARQVSRAL</sequence>
<reference evidence="2 3" key="1">
    <citation type="journal article" date="2019" name="Genome Biol. Evol.">
        <title>Insights into the evolution of the New World diploid cottons (Gossypium, subgenus Houzingenia) based on genome sequencing.</title>
        <authorList>
            <person name="Grover C.E."/>
            <person name="Arick M.A. 2nd"/>
            <person name="Thrash A."/>
            <person name="Conover J.L."/>
            <person name="Sanders W.S."/>
            <person name="Peterson D.G."/>
            <person name="Frelichowski J.E."/>
            <person name="Scheffler J.A."/>
            <person name="Scheffler B.E."/>
            <person name="Wendel J.F."/>
        </authorList>
    </citation>
    <scope>NUCLEOTIDE SEQUENCE [LARGE SCALE GENOMIC DNA]</scope>
    <source>
        <strain evidence="2">157</strain>
        <tissue evidence="2">Leaf</tissue>
    </source>
</reference>
<evidence type="ECO:0008006" key="4">
    <source>
        <dbReference type="Google" id="ProtNLM"/>
    </source>
</evidence>